<dbReference type="KEGG" id="smf:Smon_1189"/>
<keyword evidence="3" id="KW-1185">Reference proteome</keyword>
<gene>
    <name evidence="2" type="ordered locus">Smon_1189</name>
</gene>
<accession>D1AV84</accession>
<feature type="coiled-coil region" evidence="1">
    <location>
        <begin position="42"/>
        <end position="102"/>
    </location>
</feature>
<reference evidence="2 3" key="1">
    <citation type="journal article" date="2009" name="Stand. Genomic Sci.">
        <title>Complete genome sequence of Streptobacillus moniliformis type strain (9901T).</title>
        <authorList>
            <person name="Nolan M."/>
            <person name="Gronow S."/>
            <person name="Lapidus A."/>
            <person name="Ivanova N."/>
            <person name="Copeland A."/>
            <person name="Lucas S."/>
            <person name="Del Rio T.G."/>
            <person name="Chen F."/>
            <person name="Tice H."/>
            <person name="Pitluck S."/>
            <person name="Cheng J.F."/>
            <person name="Sims D."/>
            <person name="Meincke L."/>
            <person name="Bruce D."/>
            <person name="Goodwin L."/>
            <person name="Brettin T."/>
            <person name="Han C."/>
            <person name="Detter J.C."/>
            <person name="Ovchinikova G."/>
            <person name="Pati A."/>
            <person name="Mavromatis K."/>
            <person name="Mikhailova N."/>
            <person name="Chen A."/>
            <person name="Palaniappan K."/>
            <person name="Land M."/>
            <person name="Hauser L."/>
            <person name="Chang Y.J."/>
            <person name="Jeffries C.D."/>
            <person name="Rohde M."/>
            <person name="Sproer C."/>
            <person name="Goker M."/>
            <person name="Bristow J."/>
            <person name="Eisen J.A."/>
            <person name="Markowitz V."/>
            <person name="Hugenholtz P."/>
            <person name="Kyrpides N.C."/>
            <person name="Klenk H.P."/>
            <person name="Chain P."/>
        </authorList>
    </citation>
    <scope>NUCLEOTIDE SEQUENCE [LARGE SCALE GENOMIC DNA]</scope>
    <source>
        <strain evidence="3">ATCC 14647 / DSM 12112 / NCTC 10651 / 9901</strain>
    </source>
</reference>
<dbReference type="HOGENOM" id="CLU_1642800_0_0_0"/>
<evidence type="ECO:0000313" key="2">
    <source>
        <dbReference type="EMBL" id="ACZ01644.1"/>
    </source>
</evidence>
<dbReference type="OrthoDB" id="9992888at2"/>
<organism evidence="2 3">
    <name type="scientific">Streptobacillus moniliformis (strain ATCC 14647 / DSM 12112 / NCTC 10651 / 9901)</name>
    <dbReference type="NCBI Taxonomy" id="519441"/>
    <lineage>
        <taxon>Bacteria</taxon>
        <taxon>Fusobacteriati</taxon>
        <taxon>Fusobacteriota</taxon>
        <taxon>Fusobacteriia</taxon>
        <taxon>Fusobacteriales</taxon>
        <taxon>Leptotrichiaceae</taxon>
        <taxon>Streptobacillus</taxon>
    </lineage>
</organism>
<evidence type="ECO:0000256" key="1">
    <source>
        <dbReference type="SAM" id="Coils"/>
    </source>
</evidence>
<dbReference type="AlphaFoldDB" id="D1AV84"/>
<dbReference type="Proteomes" id="UP000002072">
    <property type="component" value="Chromosome"/>
</dbReference>
<dbReference type="RefSeq" id="WP_012859191.1">
    <property type="nucleotide sequence ID" value="NC_013515.1"/>
</dbReference>
<name>D1AV84_STRM9</name>
<dbReference type="EMBL" id="CP001779">
    <property type="protein sequence ID" value="ACZ01644.1"/>
    <property type="molecule type" value="Genomic_DNA"/>
</dbReference>
<sequence>MGYEEYCLWKRKNILKIINNEIDVFVYDVEKNIDELNKFLGDEKTIDELKDYEKRAEKDEEKIFYQEENIINKFSEFIKELKEDTKEEYKVIKKELEEFFESNPEYSDLEFNEEVIQQIIFEEKVLENKTENIVDIYQIPINYRGKIFEIDYEKKEIRKIS</sequence>
<proteinExistence type="predicted"/>
<evidence type="ECO:0000313" key="3">
    <source>
        <dbReference type="Proteomes" id="UP000002072"/>
    </source>
</evidence>
<dbReference type="GeneID" id="29674191"/>
<keyword evidence="1" id="KW-0175">Coiled coil</keyword>
<protein>
    <submittedName>
        <fullName evidence="2">Uncharacterized protein</fullName>
    </submittedName>
</protein>
<dbReference type="STRING" id="519441.Smon_1189"/>